<protein>
    <recommendedName>
        <fullName evidence="3">N-acetyltransferase domain-containing protein</fullName>
    </recommendedName>
</protein>
<keyword evidence="2" id="KW-1185">Reference proteome</keyword>
<evidence type="ECO:0000313" key="2">
    <source>
        <dbReference type="Proteomes" id="UP000049983"/>
    </source>
</evidence>
<sequence>MQRLDFELDKAQVKRAWGVIDREFQNLGLVLRRGSDFDVVEAMAASSGFPPLEGHFTPTLNTYTPSQAFWLALTDQDGRMVGRVCARFDKMEYPMTLTDFWRKYFHRCYPNAVGGKVELAAEQPRVGRRITGDVVYLGGTYVARDWRRHKLGGLLNQLAQIEALHDWGAGFYYGWIQGHTFLDGFWRECGFTRCAHNALTWAEPLPGTLDANLVFAGNSVDDVCDLIDRVARGFPVIPSDRIFEQSPSGSRT</sequence>
<organism evidence="1 2">
    <name type="scientific">Roseibium album</name>
    <dbReference type="NCBI Taxonomy" id="311410"/>
    <lineage>
        <taxon>Bacteria</taxon>
        <taxon>Pseudomonadati</taxon>
        <taxon>Pseudomonadota</taxon>
        <taxon>Alphaproteobacteria</taxon>
        <taxon>Hyphomicrobiales</taxon>
        <taxon>Stappiaceae</taxon>
        <taxon>Roseibium</taxon>
    </lineage>
</organism>
<dbReference type="EMBL" id="CXWC01000001">
    <property type="protein sequence ID" value="CTQ65351.1"/>
    <property type="molecule type" value="Genomic_DNA"/>
</dbReference>
<dbReference type="SUPFAM" id="SSF55729">
    <property type="entry name" value="Acyl-CoA N-acyltransferases (Nat)"/>
    <property type="match status" value="1"/>
</dbReference>
<name>A0A0M6ZT06_9HYPH</name>
<dbReference type="GeneID" id="97668178"/>
<dbReference type="AlphaFoldDB" id="A0A0M6ZT06"/>
<dbReference type="Proteomes" id="UP000049983">
    <property type="component" value="Unassembled WGS sequence"/>
</dbReference>
<evidence type="ECO:0000313" key="1">
    <source>
        <dbReference type="EMBL" id="CTQ65351.1"/>
    </source>
</evidence>
<proteinExistence type="predicted"/>
<dbReference type="Gene3D" id="3.40.630.30">
    <property type="match status" value="1"/>
</dbReference>
<accession>A0A0M6ZT06</accession>
<dbReference type="OrthoDB" id="8068570at2"/>
<dbReference type="RefSeq" id="WP_055116760.1">
    <property type="nucleotide sequence ID" value="NZ_CXWA01000003.1"/>
</dbReference>
<reference evidence="2" key="1">
    <citation type="submission" date="2015-07" db="EMBL/GenBank/DDBJ databases">
        <authorList>
            <person name="Rodrigo-Torres Lidia"/>
            <person name="Arahal R.David."/>
        </authorList>
    </citation>
    <scope>NUCLEOTIDE SEQUENCE [LARGE SCALE GENOMIC DNA]</scope>
    <source>
        <strain evidence="2">CECT 5096</strain>
    </source>
</reference>
<gene>
    <name evidence="1" type="ORF">LA5096_00733</name>
</gene>
<evidence type="ECO:0008006" key="3">
    <source>
        <dbReference type="Google" id="ProtNLM"/>
    </source>
</evidence>
<dbReference type="InterPro" id="IPR016181">
    <property type="entry name" value="Acyl_CoA_acyltransferase"/>
</dbReference>